<evidence type="ECO:0000313" key="2">
    <source>
        <dbReference type="Proteomes" id="UP000008021"/>
    </source>
</evidence>
<sequence length="83" mass="9474">MANLEEHTMLLVAPSITAIVTDHARHEFLDEAILLFFGRSGRRFLHGHGDGHARQFMDEDVLLFFTTVDDRRVPINILGMRAN</sequence>
<reference evidence="1" key="1">
    <citation type="submission" date="2015-04" db="UniProtKB">
        <authorList>
            <consortium name="EnsemblPlants"/>
        </authorList>
    </citation>
    <scope>IDENTIFICATION</scope>
</reference>
<accession>A0A0E0C0Z6</accession>
<name>A0A0E0C0Z6_9ORYZ</name>
<keyword evidence="2" id="KW-1185">Reference proteome</keyword>
<dbReference type="AlphaFoldDB" id="A0A0E0C0Z6"/>
<dbReference type="Gramene" id="OMERI01G11790.1">
    <property type="protein sequence ID" value="OMERI01G11790.1"/>
    <property type="gene ID" value="OMERI01G11790"/>
</dbReference>
<dbReference type="HOGENOM" id="CLU_170635_0_0_1"/>
<evidence type="ECO:0000313" key="1">
    <source>
        <dbReference type="EnsemblPlants" id="OMERI01G11790.1"/>
    </source>
</evidence>
<protein>
    <submittedName>
        <fullName evidence="1">Uncharacterized protein</fullName>
    </submittedName>
</protein>
<dbReference type="Proteomes" id="UP000008021">
    <property type="component" value="Chromosome 1"/>
</dbReference>
<reference evidence="1" key="2">
    <citation type="submission" date="2018-05" db="EMBL/GenBank/DDBJ databases">
        <title>OmerRS3 (Oryza meridionalis Reference Sequence Version 3).</title>
        <authorList>
            <person name="Zhang J."/>
            <person name="Kudrna D."/>
            <person name="Lee S."/>
            <person name="Talag J."/>
            <person name="Welchert J."/>
            <person name="Wing R.A."/>
        </authorList>
    </citation>
    <scope>NUCLEOTIDE SEQUENCE [LARGE SCALE GENOMIC DNA]</scope>
    <source>
        <strain evidence="1">cv. OR44</strain>
    </source>
</reference>
<dbReference type="EnsemblPlants" id="OMERI01G11790.1">
    <property type="protein sequence ID" value="OMERI01G11790.1"/>
    <property type="gene ID" value="OMERI01G11790"/>
</dbReference>
<proteinExistence type="predicted"/>
<organism evidence="1">
    <name type="scientific">Oryza meridionalis</name>
    <dbReference type="NCBI Taxonomy" id="40149"/>
    <lineage>
        <taxon>Eukaryota</taxon>
        <taxon>Viridiplantae</taxon>
        <taxon>Streptophyta</taxon>
        <taxon>Embryophyta</taxon>
        <taxon>Tracheophyta</taxon>
        <taxon>Spermatophyta</taxon>
        <taxon>Magnoliopsida</taxon>
        <taxon>Liliopsida</taxon>
        <taxon>Poales</taxon>
        <taxon>Poaceae</taxon>
        <taxon>BOP clade</taxon>
        <taxon>Oryzoideae</taxon>
        <taxon>Oryzeae</taxon>
        <taxon>Oryzinae</taxon>
        <taxon>Oryza</taxon>
    </lineage>
</organism>